<dbReference type="PANTHER" id="PTHR45581:SF3">
    <property type="entry name" value="METHYLTRANSFERASE DOMAIN-CONTAINING PROTEIN"/>
    <property type="match status" value="1"/>
</dbReference>
<dbReference type="PANTHER" id="PTHR45581">
    <property type="entry name" value="PROTEIN CBG10435"/>
    <property type="match status" value="1"/>
</dbReference>
<sequence length="76" mass="8363">MAVMSNSLLPNFLRPYDKLCDVMRKDGPLGLNYSDYTSEFFEVNAKLSEAAHGDHLVTEFIPALGADVKAGVVEDK</sequence>
<dbReference type="AlphaFoldDB" id="A0A3P7IM72"/>
<organism evidence="1 2">
    <name type="scientific">Strongylus vulgaris</name>
    <name type="common">Blood worm</name>
    <dbReference type="NCBI Taxonomy" id="40348"/>
    <lineage>
        <taxon>Eukaryota</taxon>
        <taxon>Metazoa</taxon>
        <taxon>Ecdysozoa</taxon>
        <taxon>Nematoda</taxon>
        <taxon>Chromadorea</taxon>
        <taxon>Rhabditida</taxon>
        <taxon>Rhabditina</taxon>
        <taxon>Rhabditomorpha</taxon>
        <taxon>Strongyloidea</taxon>
        <taxon>Strongylidae</taxon>
        <taxon>Strongylus</taxon>
    </lineage>
</organism>
<dbReference type="Proteomes" id="UP000270094">
    <property type="component" value="Unassembled WGS sequence"/>
</dbReference>
<accession>A0A3P7IM72</accession>
<feature type="non-terminal residue" evidence="1">
    <location>
        <position position="76"/>
    </location>
</feature>
<evidence type="ECO:0000313" key="2">
    <source>
        <dbReference type="Proteomes" id="UP000270094"/>
    </source>
</evidence>
<protein>
    <submittedName>
        <fullName evidence="1">Uncharacterized protein</fullName>
    </submittedName>
</protein>
<gene>
    <name evidence="1" type="ORF">SVUK_LOCUS3007</name>
</gene>
<dbReference type="EMBL" id="UYYB01007296">
    <property type="protein sequence ID" value="VDM68009.1"/>
    <property type="molecule type" value="Genomic_DNA"/>
</dbReference>
<proteinExistence type="predicted"/>
<reference evidence="1 2" key="1">
    <citation type="submission" date="2018-11" db="EMBL/GenBank/DDBJ databases">
        <authorList>
            <consortium name="Pathogen Informatics"/>
        </authorList>
    </citation>
    <scope>NUCLEOTIDE SEQUENCE [LARGE SCALE GENOMIC DNA]</scope>
</reference>
<keyword evidence="2" id="KW-1185">Reference proteome</keyword>
<dbReference type="OrthoDB" id="5839994at2759"/>
<evidence type="ECO:0000313" key="1">
    <source>
        <dbReference type="EMBL" id="VDM68009.1"/>
    </source>
</evidence>
<name>A0A3P7IM72_STRVU</name>